<dbReference type="PANTHER" id="PTHR46111:SF1">
    <property type="entry name" value="RIBOSOMAL RNA SMALL SUBUNIT METHYLTRANSFERASE I"/>
    <property type="match status" value="1"/>
</dbReference>
<keyword evidence="3 6" id="KW-0489">Methyltransferase</keyword>
<name>A0A1G9QNH0_9FIRM</name>
<comment type="catalytic activity">
    <reaction evidence="6">
        <text>cytidine(1402) in 16S rRNA + S-adenosyl-L-methionine = 2'-O-methylcytidine(1402) in 16S rRNA + S-adenosyl-L-homocysteine + H(+)</text>
        <dbReference type="Rhea" id="RHEA:42924"/>
        <dbReference type="Rhea" id="RHEA-COMP:10285"/>
        <dbReference type="Rhea" id="RHEA-COMP:10286"/>
        <dbReference type="ChEBI" id="CHEBI:15378"/>
        <dbReference type="ChEBI" id="CHEBI:57856"/>
        <dbReference type="ChEBI" id="CHEBI:59789"/>
        <dbReference type="ChEBI" id="CHEBI:74495"/>
        <dbReference type="ChEBI" id="CHEBI:82748"/>
        <dbReference type="EC" id="2.1.1.198"/>
    </reaction>
</comment>
<evidence type="ECO:0000313" key="8">
    <source>
        <dbReference type="EMBL" id="SDM12430.1"/>
    </source>
</evidence>
<dbReference type="InterPro" id="IPR018063">
    <property type="entry name" value="SAM_MeTrfase_RsmI_CS"/>
</dbReference>
<comment type="subcellular location">
    <subcellularLocation>
        <location evidence="6">Cytoplasm</location>
    </subcellularLocation>
</comment>
<dbReference type="OrthoDB" id="9809084at2"/>
<proteinExistence type="inferred from homology"/>
<dbReference type="HAMAP" id="MF_01877">
    <property type="entry name" value="16SrRNA_methyltr_I"/>
    <property type="match status" value="1"/>
</dbReference>
<dbReference type="NCBIfam" id="TIGR00096">
    <property type="entry name" value="16S rRNA (cytidine(1402)-2'-O)-methyltransferase"/>
    <property type="match status" value="1"/>
</dbReference>
<dbReference type="InterPro" id="IPR014776">
    <property type="entry name" value="4pyrrole_Mease_sub2"/>
</dbReference>
<evidence type="ECO:0000256" key="4">
    <source>
        <dbReference type="ARBA" id="ARBA00022679"/>
    </source>
</evidence>
<reference evidence="8 9" key="1">
    <citation type="submission" date="2016-10" db="EMBL/GenBank/DDBJ databases">
        <authorList>
            <person name="de Groot N.N."/>
        </authorList>
    </citation>
    <scope>NUCLEOTIDE SEQUENCE [LARGE SCALE GENOMIC DNA]</scope>
    <source>
        <strain evidence="8 9">DSM 1736</strain>
    </source>
</reference>
<evidence type="ECO:0000259" key="7">
    <source>
        <dbReference type="Pfam" id="PF00590"/>
    </source>
</evidence>
<keyword evidence="9" id="KW-1185">Reference proteome</keyword>
<gene>
    <name evidence="6" type="primary">rsmI</name>
    <name evidence="8" type="ORF">SAMN04488502_102239</name>
</gene>
<evidence type="ECO:0000256" key="5">
    <source>
        <dbReference type="ARBA" id="ARBA00022691"/>
    </source>
</evidence>
<dbReference type="GO" id="GO:0070677">
    <property type="term" value="F:rRNA (cytosine-2'-O-)-methyltransferase activity"/>
    <property type="evidence" value="ECO:0007669"/>
    <property type="project" value="UniProtKB-UniRule"/>
</dbReference>
<dbReference type="Pfam" id="PF00590">
    <property type="entry name" value="TP_methylase"/>
    <property type="match status" value="1"/>
</dbReference>
<dbReference type="InterPro" id="IPR035996">
    <property type="entry name" value="4pyrrol_Methylase_sf"/>
</dbReference>
<dbReference type="AlphaFoldDB" id="A0A1G9QNH0"/>
<keyword evidence="5 6" id="KW-0949">S-adenosyl-L-methionine</keyword>
<dbReference type="PROSITE" id="PS01296">
    <property type="entry name" value="RSMI"/>
    <property type="match status" value="1"/>
</dbReference>
<dbReference type="RefSeq" id="WP_092070587.1">
    <property type="nucleotide sequence ID" value="NZ_FNHB01000002.1"/>
</dbReference>
<dbReference type="CDD" id="cd11648">
    <property type="entry name" value="RsmI"/>
    <property type="match status" value="1"/>
</dbReference>
<evidence type="ECO:0000256" key="3">
    <source>
        <dbReference type="ARBA" id="ARBA00022603"/>
    </source>
</evidence>
<organism evidence="8 9">
    <name type="scientific">Dendrosporobacter quercicolus</name>
    <dbReference type="NCBI Taxonomy" id="146817"/>
    <lineage>
        <taxon>Bacteria</taxon>
        <taxon>Bacillati</taxon>
        <taxon>Bacillota</taxon>
        <taxon>Negativicutes</taxon>
        <taxon>Selenomonadales</taxon>
        <taxon>Sporomusaceae</taxon>
        <taxon>Dendrosporobacter</taxon>
    </lineage>
</organism>
<evidence type="ECO:0000256" key="6">
    <source>
        <dbReference type="HAMAP-Rule" id="MF_01877"/>
    </source>
</evidence>
<dbReference type="SUPFAM" id="SSF53790">
    <property type="entry name" value="Tetrapyrrole methylase"/>
    <property type="match status" value="1"/>
</dbReference>
<keyword evidence="4 6" id="KW-0808">Transferase</keyword>
<sequence length="281" mass="30578">MQAGKLYLCATPIGNLEDMTYRAVRLLKEAALIAAEDTRHTRKLLTHFDIHTPLTSYHEHIKDTRGPELIERLLNGEDVAVVSDAGLPGISDPGSHLVRLALDAGLTVVPVPGANAALTALVAAGLDTTAFTFAGFLPKTGKKRRAFIRALADYQTTLVLYESPHRLKATLAELLDELGDRPAVAARELTKKFEEFIRGTLKSLQQHFSENQPRGEFTLVINGNDNENAEPLADAELPPLEQAVAALVSAGYDKKTAIREVAASRAVPRREVYQAVIGKEL</sequence>
<dbReference type="STRING" id="146817.SAMN04488502_102239"/>
<dbReference type="InterPro" id="IPR014777">
    <property type="entry name" value="4pyrrole_Mease_sub1"/>
</dbReference>
<dbReference type="EC" id="2.1.1.198" evidence="6"/>
<dbReference type="PIRSF" id="PIRSF005917">
    <property type="entry name" value="MTase_YraL"/>
    <property type="match status" value="1"/>
</dbReference>
<comment type="similarity">
    <text evidence="6">Belongs to the methyltransferase superfamily. RsmI family.</text>
</comment>
<dbReference type="GO" id="GO:0005737">
    <property type="term" value="C:cytoplasm"/>
    <property type="evidence" value="ECO:0007669"/>
    <property type="project" value="UniProtKB-SubCell"/>
</dbReference>
<dbReference type="Gene3D" id="3.40.1010.10">
    <property type="entry name" value="Cobalt-precorrin-4 Transmethylase, Domain 1"/>
    <property type="match status" value="1"/>
</dbReference>
<accession>A0A1G9QNH0</accession>
<feature type="domain" description="Tetrapyrrole methylase" evidence="7">
    <location>
        <begin position="5"/>
        <end position="204"/>
    </location>
</feature>
<dbReference type="Gene3D" id="3.30.950.10">
    <property type="entry name" value="Methyltransferase, Cobalt-precorrin-4 Transmethylase, Domain 2"/>
    <property type="match status" value="1"/>
</dbReference>
<dbReference type="Proteomes" id="UP000214880">
    <property type="component" value="Unassembled WGS sequence"/>
</dbReference>
<evidence type="ECO:0000313" key="9">
    <source>
        <dbReference type="Proteomes" id="UP000214880"/>
    </source>
</evidence>
<dbReference type="InterPro" id="IPR000878">
    <property type="entry name" value="4pyrrol_Mease"/>
</dbReference>
<dbReference type="EMBL" id="FNHB01000002">
    <property type="protein sequence ID" value="SDM12430.1"/>
    <property type="molecule type" value="Genomic_DNA"/>
</dbReference>
<keyword evidence="2 6" id="KW-0698">rRNA processing</keyword>
<dbReference type="InterPro" id="IPR008189">
    <property type="entry name" value="rRNA_ssu_MeTfrase_I"/>
</dbReference>
<dbReference type="FunFam" id="3.30.950.10:FF:000002">
    <property type="entry name" value="Ribosomal RNA small subunit methyltransferase I"/>
    <property type="match status" value="1"/>
</dbReference>
<evidence type="ECO:0000256" key="1">
    <source>
        <dbReference type="ARBA" id="ARBA00022490"/>
    </source>
</evidence>
<dbReference type="PANTHER" id="PTHR46111">
    <property type="entry name" value="RIBOSOMAL RNA SMALL SUBUNIT METHYLTRANSFERASE I"/>
    <property type="match status" value="1"/>
</dbReference>
<keyword evidence="1 6" id="KW-0963">Cytoplasm</keyword>
<evidence type="ECO:0000256" key="2">
    <source>
        <dbReference type="ARBA" id="ARBA00022552"/>
    </source>
</evidence>
<protein>
    <recommendedName>
        <fullName evidence="6">Ribosomal RNA small subunit methyltransferase I</fullName>
        <ecNumber evidence="6">2.1.1.198</ecNumber>
    </recommendedName>
    <alternativeName>
        <fullName evidence="6">16S rRNA 2'-O-ribose C1402 methyltransferase</fullName>
    </alternativeName>
    <alternativeName>
        <fullName evidence="6">rRNA (cytidine-2'-O-)-methyltransferase RsmI</fullName>
    </alternativeName>
</protein>
<comment type="function">
    <text evidence="6">Catalyzes the 2'-O-methylation of the ribose of cytidine 1402 (C1402) in 16S rRNA.</text>
</comment>
<dbReference type="FunFam" id="3.40.1010.10:FF:000007">
    <property type="entry name" value="Ribosomal RNA small subunit methyltransferase I"/>
    <property type="match status" value="1"/>
</dbReference>